<protein>
    <recommendedName>
        <fullName evidence="2">Regulatory protein zeste</fullName>
    </recommendedName>
</protein>
<sequence>MTAMAPRLRASAEQFNALLEFMERHGDLSRPQVGIQERLRVTRLWQQLVYILNSKGNGVRKSSEKWKKVWVDWKTKTKKKAFLIKQRGRWSANRRLTAPEERVLAVMEASSIRQAKEQFRVEDEDMSSLRDYEAPTTDANLCVKQEVTVDQPYLEISGIEIYQTPTQQPQPKAPSPAAEAPASPAEAPSSPELVQRVRRPSPVRLRPRRRRRSPRSTSESVASEFASIEHRRLDLEEMRLKDLHVREMEKLRLEAQKNALHDDLLQIFRRLVDIAQAWFERTHFPNPGQVSP</sequence>
<evidence type="ECO:0000259" key="7">
    <source>
        <dbReference type="Pfam" id="PF13873"/>
    </source>
</evidence>
<keyword evidence="4" id="KW-0804">Transcription</keyword>
<dbReference type="Proteomes" id="UP001652740">
    <property type="component" value="Unplaced"/>
</dbReference>
<feature type="region of interest" description="Disordered" evidence="6">
    <location>
        <begin position="165"/>
        <end position="224"/>
    </location>
</feature>
<reference evidence="9" key="1">
    <citation type="submission" date="2025-08" db="UniProtKB">
        <authorList>
            <consortium name="RefSeq"/>
        </authorList>
    </citation>
    <scope>IDENTIFICATION</scope>
    <source>
        <tissue evidence="9">Whole larvae</tissue>
    </source>
</reference>
<keyword evidence="8" id="KW-1185">Reference proteome</keyword>
<proteinExistence type="predicted"/>
<evidence type="ECO:0000256" key="3">
    <source>
        <dbReference type="ARBA" id="ARBA00023015"/>
    </source>
</evidence>
<evidence type="ECO:0000313" key="8">
    <source>
        <dbReference type="Proteomes" id="UP001652740"/>
    </source>
</evidence>
<keyword evidence="3" id="KW-0805">Transcription regulation</keyword>
<dbReference type="Pfam" id="PF13873">
    <property type="entry name" value="Myb_DNA-bind_5"/>
    <property type="match status" value="1"/>
</dbReference>
<evidence type="ECO:0000256" key="1">
    <source>
        <dbReference type="ARBA" id="ARBA00011764"/>
    </source>
</evidence>
<evidence type="ECO:0000256" key="2">
    <source>
        <dbReference type="ARBA" id="ARBA00016807"/>
    </source>
</evidence>
<feature type="compositionally biased region" description="Basic residues" evidence="6">
    <location>
        <begin position="196"/>
        <end position="214"/>
    </location>
</feature>
<comment type="function">
    <text evidence="5">Involved in transvection phenomena (= synapsis-dependent gene expression), where the synaptic pairing of chromosomes carrying genes with which zeste interacts influences the expression of these genes. Zeste binds to DNA and stimulates transcription from a nearby promoter.</text>
</comment>
<evidence type="ECO:0000256" key="5">
    <source>
        <dbReference type="ARBA" id="ARBA00025466"/>
    </source>
</evidence>
<dbReference type="PANTHER" id="PTHR23098:SF16">
    <property type="entry name" value="REGULATORY PROTEIN ZESTE"/>
    <property type="match status" value="1"/>
</dbReference>
<name>A0A6J1W8V4_GALME</name>
<evidence type="ECO:0000256" key="4">
    <source>
        <dbReference type="ARBA" id="ARBA00023163"/>
    </source>
</evidence>
<organism evidence="8 9">
    <name type="scientific">Galleria mellonella</name>
    <name type="common">Greater wax moth</name>
    <dbReference type="NCBI Taxonomy" id="7137"/>
    <lineage>
        <taxon>Eukaryota</taxon>
        <taxon>Metazoa</taxon>
        <taxon>Ecdysozoa</taxon>
        <taxon>Arthropoda</taxon>
        <taxon>Hexapoda</taxon>
        <taxon>Insecta</taxon>
        <taxon>Pterygota</taxon>
        <taxon>Neoptera</taxon>
        <taxon>Endopterygota</taxon>
        <taxon>Lepidoptera</taxon>
        <taxon>Glossata</taxon>
        <taxon>Ditrysia</taxon>
        <taxon>Pyraloidea</taxon>
        <taxon>Pyralidae</taxon>
        <taxon>Galleriinae</taxon>
        <taxon>Galleria</taxon>
    </lineage>
</organism>
<comment type="subunit">
    <text evidence="1">Self-associates forming complexes of several hundred monomers.</text>
</comment>
<dbReference type="KEGG" id="gmw:113510149"/>
<dbReference type="InParanoid" id="A0A6J1W8V4"/>
<gene>
    <name evidence="9" type="primary">LOC113510149</name>
</gene>
<dbReference type="GeneID" id="113510149"/>
<feature type="domain" description="Myb/SANT-like DNA-binding" evidence="7">
    <location>
        <begin position="11"/>
        <end position="81"/>
    </location>
</feature>
<dbReference type="InterPro" id="IPR028002">
    <property type="entry name" value="Myb_DNA-bind_5"/>
</dbReference>
<feature type="compositionally biased region" description="Low complexity" evidence="6">
    <location>
        <begin position="165"/>
        <end position="192"/>
    </location>
</feature>
<dbReference type="RefSeq" id="XP_026749393.2">
    <property type="nucleotide sequence ID" value="XM_026893592.3"/>
</dbReference>
<dbReference type="AlphaFoldDB" id="A0A6J1W8V4"/>
<evidence type="ECO:0000313" key="9">
    <source>
        <dbReference type="RefSeq" id="XP_026749393.2"/>
    </source>
</evidence>
<accession>A0A6J1W8V4</accession>
<evidence type="ECO:0000256" key="6">
    <source>
        <dbReference type="SAM" id="MobiDB-lite"/>
    </source>
</evidence>
<dbReference type="PANTHER" id="PTHR23098">
    <property type="entry name" value="AGAP001331-PA-RELATED"/>
    <property type="match status" value="1"/>
</dbReference>